<name>A0A7S1F9B5_NOCSC</name>
<dbReference type="InterPro" id="IPR036612">
    <property type="entry name" value="KH_dom_type_1_sf"/>
</dbReference>
<dbReference type="SUPFAM" id="SSF54791">
    <property type="entry name" value="Eukaryotic type KH-domain (KH-domain type I)"/>
    <property type="match status" value="5"/>
</dbReference>
<organism evidence="4">
    <name type="scientific">Noctiluca scintillans</name>
    <name type="common">Sea sparkle</name>
    <name type="synonym">Red tide dinoflagellate</name>
    <dbReference type="NCBI Taxonomy" id="2966"/>
    <lineage>
        <taxon>Eukaryota</taxon>
        <taxon>Sar</taxon>
        <taxon>Alveolata</taxon>
        <taxon>Dinophyceae</taxon>
        <taxon>Noctilucales</taxon>
        <taxon>Noctilucaceae</taxon>
        <taxon>Noctiluca</taxon>
    </lineage>
</organism>
<keyword evidence="1" id="KW-0677">Repeat</keyword>
<dbReference type="SMART" id="SM00322">
    <property type="entry name" value="KH"/>
    <property type="match status" value="5"/>
</dbReference>
<dbReference type="PROSITE" id="PS50084">
    <property type="entry name" value="KH_TYPE_1"/>
    <property type="match status" value="5"/>
</dbReference>
<dbReference type="InterPro" id="IPR004087">
    <property type="entry name" value="KH_dom"/>
</dbReference>
<keyword evidence="2" id="KW-0694">RNA-binding</keyword>
<sequence>MEKRRPALQVIGARSGVEHEAKRFRSHAATSFSTKQETASFIESAPSTRVEAEFFLQQHLVGWVIGRGGATLREIQQSYEVEVVVDQSTKGEGYSSVRITGVEPSVQAAAQHMNESLACANAACTTAAPSLGPFLLDAPPAPSAEEWSEDMQVEQRFVGWLLGKSGAVMREIEQASGCIVGVNQQTRHLGYSMIQIRGSADQRVVARDLIQDSLERARATRDGCGSFGGEAVESSLRIEQQWVGWLVGKSGGVVREIEAETGARISLDQSSSSLGYSTAQVSGNPEAVEAAMGRIQASLQKVGGAGSPPYILALADQHDGLPSAEDLEGTLLSSEIKVEQKWVGWLLGKGGSVMREIEAASGARVSLNQATKALGYSIAQITGDAVQVAKVEELINDKINQVAGGTLAPAVTALVGGLEPKCDEWQKPLAPVMARSRPPQNEVQTLAAQLVAAIGQADPALQRDAQPAIDGLLDALARNGTNEKETRLPLRSPLRPQITEETLELQVEQRWVGWLLGQRGQTMREIESSSGAKISVDQTTKALGYSVARILGSAAAVQRAHQRIESSLSFVAGAEGPVAGEVAADTLDALDQDVEGYLFG</sequence>
<proteinExistence type="predicted"/>
<gene>
    <name evidence="4" type="ORF">NSCI0253_LOCUS27651</name>
</gene>
<dbReference type="AlphaFoldDB" id="A0A7S1F9B5"/>
<dbReference type="CDD" id="cd00105">
    <property type="entry name" value="KH-I"/>
    <property type="match status" value="5"/>
</dbReference>
<evidence type="ECO:0000259" key="3">
    <source>
        <dbReference type="SMART" id="SM00322"/>
    </source>
</evidence>
<feature type="domain" description="K Homology" evidence="3">
    <location>
        <begin position="48"/>
        <end position="118"/>
    </location>
</feature>
<reference evidence="4" key="1">
    <citation type="submission" date="2021-01" db="EMBL/GenBank/DDBJ databases">
        <authorList>
            <person name="Corre E."/>
            <person name="Pelletier E."/>
            <person name="Niang G."/>
            <person name="Scheremetjew M."/>
            <person name="Finn R."/>
            <person name="Kale V."/>
            <person name="Holt S."/>
            <person name="Cochrane G."/>
            <person name="Meng A."/>
            <person name="Brown T."/>
            <person name="Cohen L."/>
        </authorList>
    </citation>
    <scope>NUCLEOTIDE SEQUENCE</scope>
</reference>
<dbReference type="InterPro" id="IPR004088">
    <property type="entry name" value="KH_dom_type_1"/>
</dbReference>
<feature type="domain" description="K Homology" evidence="3">
    <location>
        <begin position="145"/>
        <end position="215"/>
    </location>
</feature>
<evidence type="ECO:0000256" key="2">
    <source>
        <dbReference type="PROSITE-ProRule" id="PRU00117"/>
    </source>
</evidence>
<feature type="domain" description="K Homology" evidence="3">
    <location>
        <begin position="330"/>
        <end position="400"/>
    </location>
</feature>
<dbReference type="PANTHER" id="PTHR10288">
    <property type="entry name" value="KH DOMAIN CONTAINING RNA BINDING PROTEIN"/>
    <property type="match status" value="1"/>
</dbReference>
<feature type="domain" description="K Homology" evidence="3">
    <location>
        <begin position="499"/>
        <end position="569"/>
    </location>
</feature>
<evidence type="ECO:0000256" key="1">
    <source>
        <dbReference type="ARBA" id="ARBA00022737"/>
    </source>
</evidence>
<evidence type="ECO:0000313" key="4">
    <source>
        <dbReference type="EMBL" id="CAD8853301.1"/>
    </source>
</evidence>
<dbReference type="Gene3D" id="3.30.1370.10">
    <property type="entry name" value="K Homology domain, type 1"/>
    <property type="match status" value="5"/>
</dbReference>
<protein>
    <recommendedName>
        <fullName evidence="3">K Homology domain-containing protein</fullName>
    </recommendedName>
</protein>
<accession>A0A7S1F9B5</accession>
<feature type="domain" description="K Homology" evidence="3">
    <location>
        <begin position="230"/>
        <end position="300"/>
    </location>
</feature>
<dbReference type="GO" id="GO:0003723">
    <property type="term" value="F:RNA binding"/>
    <property type="evidence" value="ECO:0007669"/>
    <property type="project" value="UniProtKB-UniRule"/>
</dbReference>
<dbReference type="EMBL" id="HBFQ01038992">
    <property type="protein sequence ID" value="CAD8853301.1"/>
    <property type="molecule type" value="Transcribed_RNA"/>
</dbReference>
<dbReference type="Pfam" id="PF00013">
    <property type="entry name" value="KH_1"/>
    <property type="match status" value="5"/>
</dbReference>